<proteinExistence type="predicted"/>
<evidence type="ECO:0000313" key="1">
    <source>
        <dbReference type="EMBL" id="GMF23533.1"/>
    </source>
</evidence>
<reference evidence="1" key="1">
    <citation type="submission" date="2023-04" db="EMBL/GenBank/DDBJ databases">
        <title>Phytophthora lilii NBRC 32176.</title>
        <authorList>
            <person name="Ichikawa N."/>
            <person name="Sato H."/>
            <person name="Tonouchi N."/>
        </authorList>
    </citation>
    <scope>NUCLEOTIDE SEQUENCE</scope>
    <source>
        <strain evidence="1">NBRC 32176</strain>
    </source>
</reference>
<protein>
    <submittedName>
        <fullName evidence="1">Unnamed protein product</fullName>
    </submittedName>
</protein>
<evidence type="ECO:0000313" key="2">
    <source>
        <dbReference type="Proteomes" id="UP001165083"/>
    </source>
</evidence>
<dbReference type="PANTHER" id="PTHR33129">
    <property type="entry name" value="PROTEIN KINASE DOMAIN-CONTAINING PROTEIN-RELATED"/>
    <property type="match status" value="1"/>
</dbReference>
<dbReference type="Proteomes" id="UP001165083">
    <property type="component" value="Unassembled WGS sequence"/>
</dbReference>
<dbReference type="EMBL" id="BSXW01000479">
    <property type="protein sequence ID" value="GMF23533.1"/>
    <property type="molecule type" value="Genomic_DNA"/>
</dbReference>
<gene>
    <name evidence="1" type="ORF">Plil01_000951500</name>
</gene>
<dbReference type="InterPro" id="IPR052980">
    <property type="entry name" value="Crinkler_effector"/>
</dbReference>
<dbReference type="PANTHER" id="PTHR33129:SF3">
    <property type="entry name" value="HOT SPOT (RHS) PROTEIN, PUTATIVE-RELATED"/>
    <property type="match status" value="1"/>
</dbReference>
<sequence>MPLTLCSRLYIRSSYKSIAAQALSKGEPNGHKYVGITGTPGIGKLVFVYYVMWRLAKDRQRTLFLTHKPPIYFDGSTMWVCNRLPHAYDRQFWRPDMWCLVDSADPIKIAGFPIHSCSVLLTTPLGRDRIGDFKKLAPPPTIFYMPLWSDEELASIAFLFPRATAVWKDRLSSLGGIPRLVLQDITTDPQDLLTSVCSSCSFEDCIMWISIFSDSNSTMNAVQYLVHMDSEEPYQEHKVAYASETAIKVIARMKGWLIRTQLENLVYACDVNPLAHSLCHYFFKSYALDLLEQGGIFEYRRLSLLSAETQQKILSSDSKYAKLIFRSHRNLGN</sequence>
<name>A0A9W6U0C9_9STRA</name>
<accession>A0A9W6U0C9</accession>
<dbReference type="OrthoDB" id="434211at2759"/>
<organism evidence="1 2">
    <name type="scientific">Phytophthora lilii</name>
    <dbReference type="NCBI Taxonomy" id="2077276"/>
    <lineage>
        <taxon>Eukaryota</taxon>
        <taxon>Sar</taxon>
        <taxon>Stramenopiles</taxon>
        <taxon>Oomycota</taxon>
        <taxon>Peronosporomycetes</taxon>
        <taxon>Peronosporales</taxon>
        <taxon>Peronosporaceae</taxon>
        <taxon>Phytophthora</taxon>
    </lineage>
</organism>
<keyword evidence="2" id="KW-1185">Reference proteome</keyword>
<comment type="caution">
    <text evidence="1">The sequence shown here is derived from an EMBL/GenBank/DDBJ whole genome shotgun (WGS) entry which is preliminary data.</text>
</comment>
<dbReference type="AlphaFoldDB" id="A0A9W6U0C9"/>